<evidence type="ECO:0000313" key="3">
    <source>
        <dbReference type="EMBL" id="MWB97919.1"/>
    </source>
</evidence>
<feature type="transmembrane region" description="Helical" evidence="2">
    <location>
        <begin position="37"/>
        <end position="57"/>
    </location>
</feature>
<evidence type="ECO:0000256" key="1">
    <source>
        <dbReference type="SAM" id="MobiDB-lite"/>
    </source>
</evidence>
<feature type="region of interest" description="Disordered" evidence="1">
    <location>
        <begin position="1"/>
        <end position="21"/>
    </location>
</feature>
<evidence type="ECO:0000256" key="2">
    <source>
        <dbReference type="SAM" id="Phobius"/>
    </source>
</evidence>
<keyword evidence="4" id="KW-1185">Reference proteome</keyword>
<keyword evidence="2" id="KW-0812">Transmembrane</keyword>
<reference evidence="3 4" key="1">
    <citation type="submission" date="2019-12" db="EMBL/GenBank/DDBJ databases">
        <authorList>
            <person name="Kim Y.S."/>
        </authorList>
    </citation>
    <scope>NUCLEOTIDE SEQUENCE [LARGE SCALE GENOMIC DNA]</scope>
    <source>
        <strain evidence="3 4">MMS17-SY077</strain>
    </source>
</reference>
<dbReference type="EMBL" id="WSTA01000015">
    <property type="protein sequence ID" value="MWB97919.1"/>
    <property type="molecule type" value="Genomic_DNA"/>
</dbReference>
<proteinExistence type="predicted"/>
<accession>A0A6I4P1L4</accession>
<name>A0A6I4P1L4_9MICO</name>
<keyword evidence="2" id="KW-1133">Transmembrane helix</keyword>
<dbReference type="AlphaFoldDB" id="A0A6I4P1L4"/>
<evidence type="ECO:0000313" key="4">
    <source>
        <dbReference type="Proteomes" id="UP000438182"/>
    </source>
</evidence>
<protein>
    <submittedName>
        <fullName evidence="3">Uncharacterized protein</fullName>
    </submittedName>
</protein>
<keyword evidence="2" id="KW-0472">Membrane</keyword>
<dbReference type="RefSeq" id="WP_160423266.1">
    <property type="nucleotide sequence ID" value="NZ_WSTA01000015.1"/>
</dbReference>
<dbReference type="Proteomes" id="UP000438182">
    <property type="component" value="Unassembled WGS sequence"/>
</dbReference>
<sequence>MQGAPARPAPPTRRERRLDRAIAAPERIRHSRSTTRLAAVAAVFGLVATFAAAPLLAHPSLTASTATAASGSVSLAEVAQSLESSATSQPTGLGVESYGVVTGTKTLVENASTNWDWARLVLVEGEFPVTESNTVVLLRWMRQENGVDDWWNRNNPLNNGNGSGGGAGLGSYDTLVDSAHYAADSLRRFSFYDSIETALDTDADPAVTAAAIWASPWATSHYANGTHWSTRPVQEVAAPESAWGR</sequence>
<comment type="caution">
    <text evidence="3">The sequence shown here is derived from an EMBL/GenBank/DDBJ whole genome shotgun (WGS) entry which is preliminary data.</text>
</comment>
<gene>
    <name evidence="3" type="ORF">GB864_05075</name>
</gene>
<organism evidence="3 4">
    <name type="scientific">Agromyces seonyuensis</name>
    <dbReference type="NCBI Taxonomy" id="2662446"/>
    <lineage>
        <taxon>Bacteria</taxon>
        <taxon>Bacillati</taxon>
        <taxon>Actinomycetota</taxon>
        <taxon>Actinomycetes</taxon>
        <taxon>Micrococcales</taxon>
        <taxon>Microbacteriaceae</taxon>
        <taxon>Agromyces</taxon>
    </lineage>
</organism>